<dbReference type="SUPFAM" id="SSF50370">
    <property type="entry name" value="Ricin B-like lectins"/>
    <property type="match status" value="1"/>
</dbReference>
<evidence type="ECO:0000256" key="1">
    <source>
        <dbReference type="SAM" id="MobiDB-lite"/>
    </source>
</evidence>
<dbReference type="InterPro" id="IPR000772">
    <property type="entry name" value="Ricin_B_lectin"/>
</dbReference>
<keyword evidence="2" id="KW-0732">Signal</keyword>
<dbReference type="SUPFAM" id="SSF51126">
    <property type="entry name" value="Pectin lyase-like"/>
    <property type="match status" value="1"/>
</dbReference>
<dbReference type="Pfam" id="PF03718">
    <property type="entry name" value="Glyco_hydro_49"/>
    <property type="match status" value="1"/>
</dbReference>
<feature type="signal peptide" evidence="2">
    <location>
        <begin position="1"/>
        <end position="27"/>
    </location>
</feature>
<dbReference type="Gene3D" id="2.60.350.10">
    <property type="entry name" value="Dextranase, N-terminal"/>
    <property type="match status" value="1"/>
</dbReference>
<dbReference type="InterPro" id="IPR023226">
    <property type="entry name" value="Glyco_hydro_49_N_dom"/>
</dbReference>
<dbReference type="SUPFAM" id="SSF101596">
    <property type="entry name" value="Dextranase, N-terminal domain"/>
    <property type="match status" value="1"/>
</dbReference>
<protein>
    <submittedName>
        <fullName evidence="4">Family 49 glycosyl hydrolase</fullName>
    </submittedName>
</protein>
<evidence type="ECO:0000313" key="4">
    <source>
        <dbReference type="EMBL" id="MFC5658996.1"/>
    </source>
</evidence>
<evidence type="ECO:0000259" key="3">
    <source>
        <dbReference type="SMART" id="SM00458"/>
    </source>
</evidence>
<dbReference type="InterPro" id="IPR035992">
    <property type="entry name" value="Ricin_B-like_lectins"/>
</dbReference>
<evidence type="ECO:0000313" key="5">
    <source>
        <dbReference type="Proteomes" id="UP001596065"/>
    </source>
</evidence>
<dbReference type="Pfam" id="PF17433">
    <property type="entry name" value="Glyco_hydro_49N"/>
    <property type="match status" value="1"/>
</dbReference>
<dbReference type="Pfam" id="PF18841">
    <property type="entry name" value="B_solenoid_dext"/>
    <property type="match status" value="1"/>
</dbReference>
<dbReference type="Gene3D" id="2.160.20.10">
    <property type="entry name" value="Single-stranded right-handed beta-helix, Pectin lyase-like"/>
    <property type="match status" value="1"/>
</dbReference>
<proteinExistence type="predicted"/>
<feature type="chain" id="PRO_5046321376" evidence="2">
    <location>
        <begin position="28"/>
        <end position="778"/>
    </location>
</feature>
<dbReference type="InterPro" id="IPR012334">
    <property type="entry name" value="Pectin_lyas_fold"/>
</dbReference>
<dbReference type="RefSeq" id="WP_344353176.1">
    <property type="nucleotide sequence ID" value="NZ_BAAASM010000071.1"/>
</dbReference>
<keyword evidence="4" id="KW-0378">Hydrolase</keyword>
<dbReference type="SMART" id="SM00458">
    <property type="entry name" value="RICIN"/>
    <property type="match status" value="1"/>
</dbReference>
<feature type="region of interest" description="Disordered" evidence="1">
    <location>
        <begin position="31"/>
        <end position="53"/>
    </location>
</feature>
<accession>A0ABW0WRW9</accession>
<dbReference type="EMBL" id="JBHSOE010000055">
    <property type="protein sequence ID" value="MFC5658996.1"/>
    <property type="molecule type" value="Genomic_DNA"/>
</dbReference>
<dbReference type="InterPro" id="IPR035953">
    <property type="entry name" value="Dextranase_N-ter"/>
</dbReference>
<dbReference type="GO" id="GO:0016787">
    <property type="term" value="F:hydrolase activity"/>
    <property type="evidence" value="ECO:0007669"/>
    <property type="project" value="UniProtKB-KW"/>
</dbReference>
<evidence type="ECO:0000256" key="2">
    <source>
        <dbReference type="SAM" id="SignalP"/>
    </source>
</evidence>
<dbReference type="Pfam" id="PF18783">
    <property type="entry name" value="IPU_b_solenoid"/>
    <property type="match status" value="1"/>
</dbReference>
<reference evidence="5" key="1">
    <citation type="journal article" date="2019" name="Int. J. Syst. Evol. Microbiol.">
        <title>The Global Catalogue of Microorganisms (GCM) 10K type strain sequencing project: providing services to taxonomists for standard genome sequencing and annotation.</title>
        <authorList>
            <consortium name="The Broad Institute Genomics Platform"/>
            <consortium name="The Broad Institute Genome Sequencing Center for Infectious Disease"/>
            <person name="Wu L."/>
            <person name="Ma J."/>
        </authorList>
    </citation>
    <scope>NUCLEOTIDE SEQUENCE [LARGE SCALE GENOMIC DNA]</scope>
    <source>
        <strain evidence="5">KCTC 5701</strain>
    </source>
</reference>
<name>A0ABW0WRW9_STRNO</name>
<comment type="caution">
    <text evidence="4">The sequence shown here is derived from an EMBL/GenBank/DDBJ whole genome shotgun (WGS) entry which is preliminary data.</text>
</comment>
<dbReference type="InterPro" id="IPR005192">
    <property type="entry name" value="Glyco_hydro_49_C"/>
</dbReference>
<feature type="domain" description="Ricin B lectin" evidence="3">
    <location>
        <begin position="651"/>
        <end position="777"/>
    </location>
</feature>
<dbReference type="InterPro" id="IPR041274">
    <property type="entry name" value="IPU_b_solenoid"/>
</dbReference>
<dbReference type="Gene3D" id="2.80.10.50">
    <property type="match status" value="3"/>
</dbReference>
<dbReference type="InterPro" id="IPR041402">
    <property type="entry name" value="B_solenoid_dext"/>
</dbReference>
<dbReference type="CDD" id="cd00161">
    <property type="entry name" value="beta-trefoil_Ricin-like"/>
    <property type="match status" value="1"/>
</dbReference>
<dbReference type="PROSITE" id="PS50231">
    <property type="entry name" value="RICIN_B_LECTIN"/>
    <property type="match status" value="1"/>
</dbReference>
<dbReference type="Pfam" id="PF00652">
    <property type="entry name" value="Ricin_B_lectin"/>
    <property type="match status" value="1"/>
</dbReference>
<organism evidence="4 5">
    <name type="scientific">Streptomyces nogalater</name>
    <dbReference type="NCBI Taxonomy" id="38314"/>
    <lineage>
        <taxon>Bacteria</taxon>
        <taxon>Bacillati</taxon>
        <taxon>Actinomycetota</taxon>
        <taxon>Actinomycetes</taxon>
        <taxon>Kitasatosporales</taxon>
        <taxon>Streptomycetaceae</taxon>
        <taxon>Streptomyces</taxon>
    </lineage>
</organism>
<gene>
    <name evidence="4" type="ORF">ACFP3J_26430</name>
</gene>
<sequence length="778" mass="84850">MPAAALRRLAAIAVGLALALASVIVPASTAAAGTPPARPAPDALAAPAAEPTPADSTALKTWWHDNYEFNTTSPVANDKVRRSSFYDVKVATAAAPTTKYDSFAYMSIPRSGKGKIGYTKEDGAEFSSSANLTMSWSSFQYTTDVWVDVSLRTGQTISSADQVKIKPSSLDFAKELVDSNTVRVKVPYSSAGYRFSVEFDPQLYTAYNDMSGPANDAGKLTDQGGGGNRAIHTEPRNSMMIFAEPAPTGAEAERLVPTASSGSTYYPPQGQVTNLNTISEEIVYFRPGTYYMTSKYHALLPKQVKWVYLAPGAYVKGAIRFPDDSQGLYKVTGQGVLSGEQYVYEADTNNNYDHLSGASNCHSSCVKMLQFASAQGRQQHLDLQGVTINEPPYHSFVVYGDEQTFSMRVDNYKQVGSWYWQTDGIELYRGSTMKNTFFNANDDVLKMYHSDVSIDNTVVWKNENGPVIQWGWTPRNIDNVRVSNTHVIHNRMYWKDVKYNTCILNSSSHWEDMGSTTKADPGAWVKNMTFENITVEGMTNCAIRVFALSSTENIHVKNLKIGAWNQLDPSSQVSLLKRYSNSAGQKVTLGNETRDSRGLKLENYTVGGTVISKSGTNWSAAQLGRLGFDAETWDNWNAWGPGGNNPDPDPVTGGKIVNGATSKCIDRAGGSTANGTAVQQWTCANVASMSWALDGQQLKSGGKCLDVEGGSTANGTKAHLWDCGSWDSQKWAFQSNGTLKNLKSGRCLDIEGQSTAEGARLHLWDCGTWASQKWTLTS</sequence>
<dbReference type="InterPro" id="IPR011050">
    <property type="entry name" value="Pectin_lyase_fold/virulence"/>
</dbReference>
<dbReference type="Proteomes" id="UP001596065">
    <property type="component" value="Unassembled WGS sequence"/>
</dbReference>
<keyword evidence="5" id="KW-1185">Reference proteome</keyword>